<dbReference type="Proteomes" id="UP000322144">
    <property type="component" value="Segment"/>
</dbReference>
<protein>
    <submittedName>
        <fullName evidence="1">Uncharacterized protein</fullName>
    </submittedName>
</protein>
<evidence type="ECO:0000313" key="2">
    <source>
        <dbReference type="Proteomes" id="UP000322144"/>
    </source>
</evidence>
<dbReference type="EMBL" id="MN103543">
    <property type="protein sequence ID" value="QEM41769.1"/>
    <property type="molecule type" value="Genomic_DNA"/>
</dbReference>
<dbReference type="RefSeq" id="YP_010660780.1">
    <property type="nucleotide sequence ID" value="NC_070882.1"/>
</dbReference>
<organism evidence="1 2">
    <name type="scientific">Pseudomonas phage vB_PaeM_PS119XW</name>
    <dbReference type="NCBI Taxonomy" id="2601632"/>
    <lineage>
        <taxon>Viruses</taxon>
        <taxon>Duplodnaviria</taxon>
        <taxon>Heunggongvirae</taxon>
        <taxon>Uroviricota</taxon>
        <taxon>Caudoviricetes</taxon>
        <taxon>Chimalliviridae</taxon>
        <taxon>Pawinskivirus</taxon>
        <taxon>Pawinskivirus PS119XW</taxon>
    </lineage>
</organism>
<name>A0A5C1K7N0_9CAUD</name>
<proteinExistence type="predicted"/>
<dbReference type="KEGG" id="vg:77936790"/>
<sequence>MIPQRQVQLHAFELAGVIKAITQPPFMALVKSKAIESVDMDTTDFSGLLVKAKEQLIDDFIQNAINSFQCCFVMGYAPYRNTQAELEWMAFHNEARSLLYDTLNLPVEASGMHVGYRRIGSVIYLAIPIN</sequence>
<dbReference type="GeneID" id="77936790"/>
<keyword evidence="2" id="KW-1185">Reference proteome</keyword>
<accession>A0A5C1K7N0</accession>
<evidence type="ECO:0000313" key="1">
    <source>
        <dbReference type="EMBL" id="QEM41769.1"/>
    </source>
</evidence>
<reference evidence="1 2" key="1">
    <citation type="submission" date="2019-06" db="EMBL/GenBank/DDBJ databases">
        <title>A distant relative of Phikzvirus genus phages from a therapeutic phage collection.</title>
        <authorList>
            <person name="Hejnowicz M.S."/>
            <person name="Dabrowski K."/>
            <person name="Gawor J."/>
            <person name="Weber-Dabrowska B."/>
            <person name="Gromadka R."/>
            <person name="Lobocka M.B."/>
        </authorList>
    </citation>
    <scope>NUCLEOTIDE SEQUENCE [LARGE SCALE GENOMIC DNA]</scope>
</reference>